<protein>
    <submittedName>
        <fullName evidence="1">Uncharacterized protein</fullName>
    </submittedName>
</protein>
<name>A0ABR8DKT4_9NOSO</name>
<accession>A0ABR8DKT4</accession>
<comment type="caution">
    <text evidence="1">The sequence shown here is derived from an EMBL/GenBank/DDBJ whole genome shotgun (WGS) entry which is preliminary data.</text>
</comment>
<dbReference type="EMBL" id="JACJSI010000009">
    <property type="protein sequence ID" value="MBD2529332.1"/>
    <property type="molecule type" value="Genomic_DNA"/>
</dbReference>
<gene>
    <name evidence="1" type="ORF">H6G97_07000</name>
</gene>
<proteinExistence type="predicted"/>
<organism evidence="1 2">
    <name type="scientific">Nostoc flagelliforme FACHB-838</name>
    <dbReference type="NCBI Taxonomy" id="2692904"/>
    <lineage>
        <taxon>Bacteria</taxon>
        <taxon>Bacillati</taxon>
        <taxon>Cyanobacteriota</taxon>
        <taxon>Cyanophyceae</taxon>
        <taxon>Nostocales</taxon>
        <taxon>Nostocaceae</taxon>
        <taxon>Nostoc</taxon>
    </lineage>
</organism>
<keyword evidence="2" id="KW-1185">Reference proteome</keyword>
<evidence type="ECO:0000313" key="2">
    <source>
        <dbReference type="Proteomes" id="UP000623440"/>
    </source>
</evidence>
<evidence type="ECO:0000313" key="1">
    <source>
        <dbReference type="EMBL" id="MBD2529332.1"/>
    </source>
</evidence>
<dbReference type="Proteomes" id="UP000623440">
    <property type="component" value="Unassembled WGS sequence"/>
</dbReference>
<sequence length="70" mass="7959">MQCCCSVVGVAQPSDKLAQPAAGVSSSHLLQQQIYWLTMLESNLSIRFYRTDKLEQTVFFYIQFKAVIIN</sequence>
<reference evidence="1 2" key="1">
    <citation type="journal article" date="2020" name="ISME J.">
        <title>Comparative genomics reveals insights into cyanobacterial evolution and habitat adaptation.</title>
        <authorList>
            <person name="Chen M.Y."/>
            <person name="Teng W.K."/>
            <person name="Zhao L."/>
            <person name="Hu C.X."/>
            <person name="Zhou Y.K."/>
            <person name="Han B.P."/>
            <person name="Song L.R."/>
            <person name="Shu W.S."/>
        </authorList>
    </citation>
    <scope>NUCLEOTIDE SEQUENCE [LARGE SCALE GENOMIC DNA]</scope>
    <source>
        <strain evidence="1 2">FACHB-838</strain>
    </source>
</reference>